<organism evidence="1 2">
    <name type="scientific">Herminiimonas aquatilis</name>
    <dbReference type="NCBI Taxonomy" id="345342"/>
    <lineage>
        <taxon>Bacteria</taxon>
        <taxon>Pseudomonadati</taxon>
        <taxon>Pseudomonadota</taxon>
        <taxon>Betaproteobacteria</taxon>
        <taxon>Burkholderiales</taxon>
        <taxon>Oxalobacteraceae</taxon>
        <taxon>Herminiimonas</taxon>
    </lineage>
</organism>
<sequence length="139" mass="15342">MMSILHTTLSDASFALRKGVAIEWPAYTKACAEIADRQADPVERALRRKRYKALKYLGEAACKGIAGYKKTESRIFTPEFVSELGAENSRARVRRNPWLASRTYAMHDKGLGKSTVENGNVLPFGPQIAVSDVPNEAAI</sequence>
<evidence type="ECO:0000313" key="2">
    <source>
        <dbReference type="Proteomes" id="UP001596379"/>
    </source>
</evidence>
<accession>A0ABW2J667</accession>
<name>A0ABW2J667_9BURK</name>
<keyword evidence="2" id="KW-1185">Reference proteome</keyword>
<gene>
    <name evidence="1" type="ORF">ACFQO0_09945</name>
</gene>
<dbReference type="EMBL" id="JBHTCC010000002">
    <property type="protein sequence ID" value="MFC7298752.1"/>
    <property type="molecule type" value="Genomic_DNA"/>
</dbReference>
<dbReference type="Proteomes" id="UP001596379">
    <property type="component" value="Unassembled WGS sequence"/>
</dbReference>
<comment type="caution">
    <text evidence="1">The sequence shown here is derived from an EMBL/GenBank/DDBJ whole genome shotgun (WGS) entry which is preliminary data.</text>
</comment>
<proteinExistence type="predicted"/>
<reference evidence="2" key="1">
    <citation type="journal article" date="2019" name="Int. J. Syst. Evol. Microbiol.">
        <title>The Global Catalogue of Microorganisms (GCM) 10K type strain sequencing project: providing services to taxonomists for standard genome sequencing and annotation.</title>
        <authorList>
            <consortium name="The Broad Institute Genomics Platform"/>
            <consortium name="The Broad Institute Genome Sequencing Center for Infectious Disease"/>
            <person name="Wu L."/>
            <person name="Ma J."/>
        </authorList>
    </citation>
    <scope>NUCLEOTIDE SEQUENCE [LARGE SCALE GENOMIC DNA]</scope>
    <source>
        <strain evidence="2">CCUG 36956</strain>
    </source>
</reference>
<dbReference type="RefSeq" id="WP_382234167.1">
    <property type="nucleotide sequence ID" value="NZ_JBHTCC010000002.1"/>
</dbReference>
<evidence type="ECO:0000313" key="1">
    <source>
        <dbReference type="EMBL" id="MFC7298752.1"/>
    </source>
</evidence>
<protein>
    <submittedName>
        <fullName evidence="1">Uncharacterized protein</fullName>
    </submittedName>
</protein>